<evidence type="ECO:0000313" key="3">
    <source>
        <dbReference type="EMBL" id="EMN1073823.1"/>
    </source>
</evidence>
<organism evidence="2">
    <name type="scientific">Acinetobacter baumannii</name>
    <dbReference type="NCBI Taxonomy" id="470"/>
    <lineage>
        <taxon>Bacteria</taxon>
        <taxon>Pseudomonadati</taxon>
        <taxon>Pseudomonadota</taxon>
        <taxon>Gammaproteobacteria</taxon>
        <taxon>Moraxellales</taxon>
        <taxon>Moraxellaceae</taxon>
        <taxon>Acinetobacter</taxon>
        <taxon>Acinetobacter calcoaceticus/baumannii complex</taxon>
    </lineage>
</organism>
<protein>
    <submittedName>
        <fullName evidence="2">Uncharacterized protein</fullName>
    </submittedName>
</protein>
<dbReference type="RefSeq" id="WP_031959933.1">
    <property type="nucleotide sequence ID" value="NZ_CP169779.1"/>
</dbReference>
<keyword evidence="1" id="KW-0812">Transmembrane</keyword>
<sequence>MLKTALISLLIVYSVSITVLFFMMREELHKHIQSKADEKTKTKYDWSKIPDDVNWVATNENGFAWGYEGKPLSGWLHTGFWYLGGNKGLIYWPDENPYKGEWQESLEKRPEVKGASHE</sequence>
<proteinExistence type="predicted"/>
<dbReference type="EMBL" id="ABFEVW020000089">
    <property type="protein sequence ID" value="EKU3570725.1"/>
    <property type="molecule type" value="Genomic_DNA"/>
</dbReference>
<reference evidence="2" key="1">
    <citation type="submission" date="2023-06" db="EMBL/GenBank/DDBJ databases">
        <authorList>
            <consortium name="Clinical and Environmental Microbiology Branch: Whole genome sequencing antimicrobial resistance pathogens in the healthcare setting"/>
        </authorList>
    </citation>
    <scope>NUCLEOTIDE SEQUENCE</scope>
    <source>
        <strain evidence="2">2021GN-00227</strain>
    </source>
</reference>
<evidence type="ECO:0000256" key="1">
    <source>
        <dbReference type="SAM" id="Phobius"/>
    </source>
</evidence>
<name>A0AAD2U7S6_ACIBA</name>
<dbReference type="AlphaFoldDB" id="A0AAD2U7S6"/>
<dbReference type="EMBL" id="ABFEVW030000090">
    <property type="protein sequence ID" value="EMN1073823.1"/>
    <property type="molecule type" value="Genomic_DNA"/>
</dbReference>
<keyword evidence="1" id="KW-1133">Transmembrane helix</keyword>
<gene>
    <name evidence="2" type="ORF">MKP18_004225</name>
    <name evidence="3" type="ORF">MKP18_004226</name>
</gene>
<keyword evidence="1" id="KW-0472">Membrane</keyword>
<feature type="transmembrane region" description="Helical" evidence="1">
    <location>
        <begin position="6"/>
        <end position="24"/>
    </location>
</feature>
<evidence type="ECO:0000313" key="2">
    <source>
        <dbReference type="EMBL" id="EKU3570725.1"/>
    </source>
</evidence>
<accession>A0AAD2U7S6</accession>
<comment type="caution">
    <text evidence="2">The sequence shown here is derived from an EMBL/GenBank/DDBJ whole genome shotgun (WGS) entry which is preliminary data.</text>
</comment>